<dbReference type="InParanoid" id="A0A1Y1XTA2"/>
<keyword evidence="2" id="KW-1185">Reference proteome</keyword>
<reference evidence="1 2" key="1">
    <citation type="submission" date="2016-07" db="EMBL/GenBank/DDBJ databases">
        <title>Pervasive Adenine N6-methylation of Active Genes in Fungi.</title>
        <authorList>
            <consortium name="DOE Joint Genome Institute"/>
            <person name="Mondo S.J."/>
            <person name="Dannebaum R.O."/>
            <person name="Kuo R.C."/>
            <person name="Labutti K."/>
            <person name="Haridas S."/>
            <person name="Kuo A."/>
            <person name="Salamov A."/>
            <person name="Ahrendt S.R."/>
            <person name="Lipzen A."/>
            <person name="Sullivan W."/>
            <person name="Andreopoulos W.B."/>
            <person name="Clum A."/>
            <person name="Lindquist E."/>
            <person name="Daum C."/>
            <person name="Ramamoorthy G.K."/>
            <person name="Gryganskyi A."/>
            <person name="Culley D."/>
            <person name="Magnuson J.K."/>
            <person name="James T.Y."/>
            <person name="O'Malley M.A."/>
            <person name="Stajich J.E."/>
            <person name="Spatafora J.W."/>
            <person name="Visel A."/>
            <person name="Grigoriev I.V."/>
        </authorList>
    </citation>
    <scope>NUCLEOTIDE SEQUENCE [LARGE SCALE GENOMIC DNA]</scope>
    <source>
        <strain evidence="1 2">CBS 931.73</strain>
    </source>
</reference>
<dbReference type="Proteomes" id="UP000193498">
    <property type="component" value="Unassembled WGS sequence"/>
</dbReference>
<dbReference type="EMBL" id="MCFE01000486">
    <property type="protein sequence ID" value="ORX88960.1"/>
    <property type="molecule type" value="Genomic_DNA"/>
</dbReference>
<dbReference type="GO" id="GO:0005740">
    <property type="term" value="C:mitochondrial envelope"/>
    <property type="evidence" value="ECO:0007669"/>
    <property type="project" value="TreeGrafter"/>
</dbReference>
<gene>
    <name evidence="1" type="ORF">K493DRAFT_235135</name>
</gene>
<dbReference type="AlphaFoldDB" id="A0A1Y1XTA2"/>
<name>A0A1Y1XTA2_9FUNG</name>
<protein>
    <submittedName>
        <fullName evidence="1">Pet127-domain-containing protein</fullName>
    </submittedName>
</protein>
<dbReference type="STRING" id="1314790.A0A1Y1XTA2"/>
<sequence length="421" mass="48285">PAVQGPLTDIAHLAHDLDRVLFNPGVHFLQDPRSKVYNFDPYLKNILSPSEFDFDALQPYITSSKDENLRQLAIKHGKKYVGSTSSTSHLLSHMYFLTTAFKPINASVLSASFWNEPRGYTRSMKLPASVCLRLKDGVYAIDADKSFDVTDGVLVVLGKSMEKMLTLPPEEFRNFHKDNSWKIKDLRNTPEPYHYAKVEDFLLRAQLDCQDPRLPRKTFDLKTRAAMPIRLDKYNYLNNSIYEIKKRYGLFESFEREYFDMIRSAFLKYSIQVRIGNMDGVFVCYHNTARVFGFQYISLDEMETRLFGNPVMGEQVFSQSIKLLGRILNTATERYPNQVSIHTQLPSILLTLSFSLPLSELAGDCRHQGDLPNDGCVRRGNERGARLLPQRRGDRQILARLQGGRQRPGIQMADQQLLQGE</sequence>
<dbReference type="GO" id="GO:0000964">
    <property type="term" value="P:mitochondrial RNA 5'-end processing"/>
    <property type="evidence" value="ECO:0007669"/>
    <property type="project" value="TreeGrafter"/>
</dbReference>
<dbReference type="FunCoup" id="A0A1Y1XTA2">
    <property type="interactions" value="226"/>
</dbReference>
<feature type="non-terminal residue" evidence="1">
    <location>
        <position position="1"/>
    </location>
</feature>
<dbReference type="PANTHER" id="PTHR31014:SF0">
    <property type="entry name" value="MITOCHONDRIAL TRANSLATION SYSTEM COMPONENT PET127-RELATED"/>
    <property type="match status" value="1"/>
</dbReference>
<evidence type="ECO:0000313" key="2">
    <source>
        <dbReference type="Proteomes" id="UP000193498"/>
    </source>
</evidence>
<dbReference type="Pfam" id="PF08634">
    <property type="entry name" value="Pet127"/>
    <property type="match status" value="1"/>
</dbReference>
<evidence type="ECO:0000313" key="1">
    <source>
        <dbReference type="EMBL" id="ORX88960.1"/>
    </source>
</evidence>
<dbReference type="OrthoDB" id="10249045at2759"/>
<comment type="caution">
    <text evidence="1">The sequence shown here is derived from an EMBL/GenBank/DDBJ whole genome shotgun (WGS) entry which is preliminary data.</text>
</comment>
<proteinExistence type="predicted"/>
<organism evidence="1 2">
    <name type="scientific">Basidiobolus meristosporus CBS 931.73</name>
    <dbReference type="NCBI Taxonomy" id="1314790"/>
    <lineage>
        <taxon>Eukaryota</taxon>
        <taxon>Fungi</taxon>
        <taxon>Fungi incertae sedis</taxon>
        <taxon>Zoopagomycota</taxon>
        <taxon>Entomophthoromycotina</taxon>
        <taxon>Basidiobolomycetes</taxon>
        <taxon>Basidiobolales</taxon>
        <taxon>Basidiobolaceae</taxon>
        <taxon>Basidiobolus</taxon>
    </lineage>
</organism>
<accession>A0A1Y1XTA2</accession>
<dbReference type="InterPro" id="IPR013943">
    <property type="entry name" value="Pet127"/>
</dbReference>
<dbReference type="PANTHER" id="PTHR31014">
    <property type="entry name" value="MITOCHONDRIAL TRANSLATION SYSTEM COMPONENT PET127-RELATED"/>
    <property type="match status" value="1"/>
</dbReference>